<evidence type="ECO:0000256" key="5">
    <source>
        <dbReference type="ARBA" id="ARBA00022691"/>
    </source>
</evidence>
<keyword evidence="2 6" id="KW-0698">rRNA processing</keyword>
<dbReference type="InterPro" id="IPR029063">
    <property type="entry name" value="SAM-dependent_MTases_sf"/>
</dbReference>
<evidence type="ECO:0000259" key="7">
    <source>
        <dbReference type="Pfam" id="PF05175"/>
    </source>
</evidence>
<name>A0A7X0NGD5_9GAMM</name>
<keyword evidence="4 6" id="KW-0808">Transferase</keyword>
<comment type="function">
    <text evidence="6">Specifically methylates the guanine in position 1835 (m2G1835) of 23S rRNA.</text>
</comment>
<dbReference type="PIRSF" id="PIRSF037565">
    <property type="entry name" value="RRNA_m2G_Mtase_RsmD_prd"/>
    <property type="match status" value="1"/>
</dbReference>
<dbReference type="InterPro" id="IPR007848">
    <property type="entry name" value="Small_mtfrase_dom"/>
</dbReference>
<dbReference type="EMBL" id="JACHHU010000009">
    <property type="protein sequence ID" value="MBB6542982.1"/>
    <property type="molecule type" value="Genomic_DNA"/>
</dbReference>
<dbReference type="Pfam" id="PF05175">
    <property type="entry name" value="MTS"/>
    <property type="match status" value="1"/>
</dbReference>
<evidence type="ECO:0000259" key="8">
    <source>
        <dbReference type="Pfam" id="PF26049"/>
    </source>
</evidence>
<dbReference type="Proteomes" id="UP000537141">
    <property type="component" value="Unassembled WGS sequence"/>
</dbReference>
<organism evidence="9 10">
    <name type="scientific">Thalassotalea piscium</name>
    <dbReference type="NCBI Taxonomy" id="1230533"/>
    <lineage>
        <taxon>Bacteria</taxon>
        <taxon>Pseudomonadati</taxon>
        <taxon>Pseudomonadota</taxon>
        <taxon>Gammaproteobacteria</taxon>
        <taxon>Alteromonadales</taxon>
        <taxon>Colwelliaceae</taxon>
        <taxon>Thalassotalea</taxon>
    </lineage>
</organism>
<keyword evidence="10" id="KW-1185">Reference proteome</keyword>
<feature type="domain" description="RlmG N-terminal" evidence="8">
    <location>
        <begin position="11"/>
        <end position="192"/>
    </location>
</feature>
<dbReference type="AlphaFoldDB" id="A0A7X0NGD5"/>
<sequence>MLSPFIVEQHQESKNLFLERFPANQVNRSLQAWDAADEYLCNYIVQEQLVSLGSNGQLPHLLIYNDSFGALAANFKDYRVSSVTDSYISEQGLAHNFDLNHLSKDNITLLTSLDSIPDDATLVLYKIPKNKALLIEQLITIKNTVSQNVIFIAADKAKNIQKSTLALFEKYLGTTTTSLAVKKARLVFCQLNNQLKHQLPSPTSWSVTSPNLQLFNLANVFAREKLDIGARHFIQNLGDVKQHKRIIDLGCGNGIVGLSILAQHPQAHITFVDESYMAVASAKMNVEKNFPELVAQCQFITNDCLNDFDGSSVDAVFCNPPFHQQNAVTDHIAWQMFKDSYKVLNRNGELRIVGNRQLGYHIKMKRLFGNNTLIASDNKFVTLSSIKK</sequence>
<dbReference type="HAMAP" id="MF_01859">
    <property type="entry name" value="23SrRNA_methyltr_G"/>
    <property type="match status" value="1"/>
</dbReference>
<evidence type="ECO:0000256" key="6">
    <source>
        <dbReference type="HAMAP-Rule" id="MF_01859"/>
    </source>
</evidence>
<proteinExistence type="inferred from homology"/>
<gene>
    <name evidence="6" type="primary">rlmG</name>
    <name evidence="9" type="ORF">HNQ55_001486</name>
</gene>
<evidence type="ECO:0000256" key="2">
    <source>
        <dbReference type="ARBA" id="ARBA00022552"/>
    </source>
</evidence>
<dbReference type="RefSeq" id="WP_184423787.1">
    <property type="nucleotide sequence ID" value="NZ_AP027362.1"/>
</dbReference>
<keyword evidence="5 6" id="KW-0949">S-adenosyl-L-methionine</keyword>
<evidence type="ECO:0000256" key="1">
    <source>
        <dbReference type="ARBA" id="ARBA00022490"/>
    </source>
</evidence>
<dbReference type="PROSITE" id="PS00092">
    <property type="entry name" value="N6_MTASE"/>
    <property type="match status" value="1"/>
</dbReference>
<evidence type="ECO:0000313" key="10">
    <source>
        <dbReference type="Proteomes" id="UP000537141"/>
    </source>
</evidence>
<dbReference type="CDD" id="cd02440">
    <property type="entry name" value="AdoMet_MTases"/>
    <property type="match status" value="1"/>
</dbReference>
<dbReference type="GO" id="GO:0052916">
    <property type="term" value="F:23S rRNA (guanine(1835)-N(2))-methyltransferase activity"/>
    <property type="evidence" value="ECO:0007669"/>
    <property type="project" value="UniProtKB-EC"/>
</dbReference>
<keyword evidence="1 6" id="KW-0963">Cytoplasm</keyword>
<accession>A0A7X0NGD5</accession>
<dbReference type="PANTHER" id="PTHR47816:SF5">
    <property type="entry name" value="RIBOSOMAL RNA LARGE SUBUNIT METHYLTRANSFERASE G"/>
    <property type="match status" value="1"/>
</dbReference>
<dbReference type="InterPro" id="IPR017237">
    <property type="entry name" value="RLMG"/>
</dbReference>
<comment type="catalytic activity">
    <reaction evidence="6">
        <text>guanosine(1835) in 23S rRNA + S-adenosyl-L-methionine = N(2)-methylguanosine(1835) in 23S rRNA + S-adenosyl-L-homocysteine + H(+)</text>
        <dbReference type="Rhea" id="RHEA:42744"/>
        <dbReference type="Rhea" id="RHEA-COMP:10217"/>
        <dbReference type="Rhea" id="RHEA-COMP:10218"/>
        <dbReference type="ChEBI" id="CHEBI:15378"/>
        <dbReference type="ChEBI" id="CHEBI:57856"/>
        <dbReference type="ChEBI" id="CHEBI:59789"/>
        <dbReference type="ChEBI" id="CHEBI:74269"/>
        <dbReference type="ChEBI" id="CHEBI:74481"/>
        <dbReference type="EC" id="2.1.1.174"/>
    </reaction>
</comment>
<dbReference type="InterPro" id="IPR002052">
    <property type="entry name" value="DNA_methylase_N6_adenine_CS"/>
</dbReference>
<feature type="domain" description="Methyltransferase small" evidence="7">
    <location>
        <begin position="212"/>
        <end position="383"/>
    </location>
</feature>
<reference evidence="9 10" key="1">
    <citation type="submission" date="2020-08" db="EMBL/GenBank/DDBJ databases">
        <title>Genomic Encyclopedia of Type Strains, Phase IV (KMG-IV): sequencing the most valuable type-strain genomes for metagenomic binning, comparative biology and taxonomic classification.</title>
        <authorList>
            <person name="Goeker M."/>
        </authorList>
    </citation>
    <scope>NUCLEOTIDE SEQUENCE [LARGE SCALE GENOMIC DNA]</scope>
    <source>
        <strain evidence="9 10">DSM 26287</strain>
    </source>
</reference>
<comment type="subcellular location">
    <subcellularLocation>
        <location evidence="6">Cytoplasm</location>
    </subcellularLocation>
</comment>
<dbReference type="GO" id="GO:0003676">
    <property type="term" value="F:nucleic acid binding"/>
    <property type="evidence" value="ECO:0007669"/>
    <property type="project" value="InterPro"/>
</dbReference>
<dbReference type="PANTHER" id="PTHR47816">
    <property type="entry name" value="RIBOSOMAL RNA SMALL SUBUNIT METHYLTRANSFERASE C"/>
    <property type="match status" value="1"/>
</dbReference>
<protein>
    <recommendedName>
        <fullName evidence="6">Ribosomal RNA large subunit methyltransferase G</fullName>
        <ecNumber evidence="6">2.1.1.174</ecNumber>
    </recommendedName>
    <alternativeName>
        <fullName evidence="6">23S rRNA m2G1835 methyltransferase</fullName>
    </alternativeName>
    <alternativeName>
        <fullName evidence="6">rRNA (guanine-N(2)-)-methyltransferase RlmG</fullName>
    </alternativeName>
</protein>
<evidence type="ECO:0000256" key="4">
    <source>
        <dbReference type="ARBA" id="ARBA00022679"/>
    </source>
</evidence>
<dbReference type="InterPro" id="IPR058679">
    <property type="entry name" value="RlmG_N"/>
</dbReference>
<comment type="caution">
    <text evidence="9">The sequence shown here is derived from an EMBL/GenBank/DDBJ whole genome shotgun (WGS) entry which is preliminary data.</text>
</comment>
<keyword evidence="3 6" id="KW-0489">Methyltransferase</keyword>
<dbReference type="GO" id="GO:0005737">
    <property type="term" value="C:cytoplasm"/>
    <property type="evidence" value="ECO:0007669"/>
    <property type="project" value="UniProtKB-SubCell"/>
</dbReference>
<evidence type="ECO:0000313" key="9">
    <source>
        <dbReference type="EMBL" id="MBB6542982.1"/>
    </source>
</evidence>
<comment type="similarity">
    <text evidence="6">Belongs to the methyltransferase superfamily. RlmG family.</text>
</comment>
<dbReference type="EC" id="2.1.1.174" evidence="6"/>
<dbReference type="Pfam" id="PF26049">
    <property type="entry name" value="RLMG_N"/>
    <property type="match status" value="1"/>
</dbReference>
<dbReference type="SUPFAM" id="SSF53335">
    <property type="entry name" value="S-adenosyl-L-methionine-dependent methyltransferases"/>
    <property type="match status" value="1"/>
</dbReference>
<evidence type="ECO:0000256" key="3">
    <source>
        <dbReference type="ARBA" id="ARBA00022603"/>
    </source>
</evidence>
<dbReference type="InterPro" id="IPR046977">
    <property type="entry name" value="RsmC/RlmG"/>
</dbReference>
<dbReference type="Gene3D" id="3.40.50.150">
    <property type="entry name" value="Vaccinia Virus protein VP39"/>
    <property type="match status" value="2"/>
</dbReference>